<dbReference type="EMBL" id="KB008109">
    <property type="protein sequence ID" value="ELR12541.1"/>
    <property type="molecule type" value="Genomic_DNA"/>
</dbReference>
<gene>
    <name evidence="1" type="ORF">ACA1_156740</name>
</gene>
<organism evidence="1 2">
    <name type="scientific">Acanthamoeba castellanii (strain ATCC 30010 / Neff)</name>
    <dbReference type="NCBI Taxonomy" id="1257118"/>
    <lineage>
        <taxon>Eukaryota</taxon>
        <taxon>Amoebozoa</taxon>
        <taxon>Discosea</taxon>
        <taxon>Longamoebia</taxon>
        <taxon>Centramoebida</taxon>
        <taxon>Acanthamoebidae</taxon>
        <taxon>Acanthamoeba</taxon>
    </lineage>
</organism>
<name>L8GK31_ACACF</name>
<evidence type="ECO:0000313" key="2">
    <source>
        <dbReference type="Proteomes" id="UP000011083"/>
    </source>
</evidence>
<dbReference type="RefSeq" id="XP_004334554.1">
    <property type="nucleotide sequence ID" value="XM_004334506.1"/>
</dbReference>
<dbReference type="OrthoDB" id="629492at2759"/>
<dbReference type="KEGG" id="acan:ACA1_156740"/>
<dbReference type="AlphaFoldDB" id="L8GK31"/>
<evidence type="ECO:0000313" key="1">
    <source>
        <dbReference type="EMBL" id="ELR12541.1"/>
    </source>
</evidence>
<reference evidence="1 2" key="1">
    <citation type="journal article" date="2013" name="Genome Biol.">
        <title>Genome of Acanthamoeba castellanii highlights extensive lateral gene transfer and early evolution of tyrosine kinase signaling.</title>
        <authorList>
            <person name="Clarke M."/>
            <person name="Lohan A.J."/>
            <person name="Liu B."/>
            <person name="Lagkouvardos I."/>
            <person name="Roy S."/>
            <person name="Zafar N."/>
            <person name="Bertelli C."/>
            <person name="Schilde C."/>
            <person name="Kianianmomeni A."/>
            <person name="Burglin T.R."/>
            <person name="Frech C."/>
            <person name="Turcotte B."/>
            <person name="Kopec K.O."/>
            <person name="Synnott J.M."/>
            <person name="Choo C."/>
            <person name="Paponov I."/>
            <person name="Finkler A."/>
            <person name="Soon Heng Tan C."/>
            <person name="Hutchins A.P."/>
            <person name="Weinmeier T."/>
            <person name="Rattei T."/>
            <person name="Chu J.S."/>
            <person name="Gimenez G."/>
            <person name="Irimia M."/>
            <person name="Rigden D.J."/>
            <person name="Fitzpatrick D.A."/>
            <person name="Lorenzo-Morales J."/>
            <person name="Bateman A."/>
            <person name="Chiu C.H."/>
            <person name="Tang P."/>
            <person name="Hegemann P."/>
            <person name="Fromm H."/>
            <person name="Raoult D."/>
            <person name="Greub G."/>
            <person name="Miranda-Saavedra D."/>
            <person name="Chen N."/>
            <person name="Nash P."/>
            <person name="Ginger M.L."/>
            <person name="Horn M."/>
            <person name="Schaap P."/>
            <person name="Caler L."/>
            <person name="Loftus B."/>
        </authorList>
    </citation>
    <scope>NUCLEOTIDE SEQUENCE [LARGE SCALE GENOMIC DNA]</scope>
    <source>
        <strain evidence="1 2">Neff</strain>
    </source>
</reference>
<proteinExistence type="predicted"/>
<accession>L8GK31</accession>
<protein>
    <submittedName>
        <fullName evidence="1">Uncharacterized protein</fullName>
    </submittedName>
</protein>
<sequence>MDTTAYKDGLRGWLRAVDAEDLSFSGKPAAHGIAVEGDAVVAKDKGNDWFKKRDYGKAVECLTL</sequence>
<dbReference type="VEuPathDB" id="AmoebaDB:ACA1_156740"/>
<keyword evidence="2" id="KW-1185">Reference proteome</keyword>
<dbReference type="GeneID" id="14913054"/>
<dbReference type="Proteomes" id="UP000011083">
    <property type="component" value="Unassembled WGS sequence"/>
</dbReference>